<keyword evidence="6" id="KW-1185">Reference proteome</keyword>
<reference evidence="5 6" key="2">
    <citation type="submission" date="2015-11" db="EMBL/GenBank/DDBJ databases">
        <authorList>
            <person name="Varghese N."/>
        </authorList>
    </citation>
    <scope>NUCLEOTIDE SEQUENCE [LARGE SCALE GENOMIC DNA]</scope>
    <source>
        <strain evidence="3 6">JGI-8</strain>
    </source>
</reference>
<evidence type="ECO:0000313" key="5">
    <source>
        <dbReference type="Proteomes" id="UP000182011"/>
    </source>
</evidence>
<keyword evidence="2" id="KW-1133">Transmembrane helix</keyword>
<protein>
    <recommendedName>
        <fullName evidence="7">DUF948 domain-containing protein</fullName>
    </recommendedName>
</protein>
<accession>A0A0P1P307</accession>
<accession>A0A0P1LXG4</accession>
<dbReference type="OrthoDB" id="9812240at2"/>
<accession>A0A0N7MV84</accession>
<gene>
    <name evidence="4" type="ORF">JGI4_01765</name>
    <name evidence="3" type="ORF">JGI8_00829</name>
</gene>
<accession>A0A0N7MQN9</accession>
<accession>A0A0P1M4Q1</accession>
<evidence type="ECO:0000313" key="3">
    <source>
        <dbReference type="EMBL" id="CUS84717.1"/>
    </source>
</evidence>
<evidence type="ECO:0000313" key="4">
    <source>
        <dbReference type="EMBL" id="CUU07255.1"/>
    </source>
</evidence>
<accession>A0A0S4N7N9</accession>
<evidence type="ECO:0000313" key="6">
    <source>
        <dbReference type="Proteomes" id="UP000182200"/>
    </source>
</evidence>
<dbReference type="EMBL" id="CZVI01000008">
    <property type="protein sequence ID" value="CUS84717.1"/>
    <property type="molecule type" value="Genomic_DNA"/>
</dbReference>
<sequence>MDLVVQILTVLLLVGAIVAVVYLAIVFSRLKTLLENLNKTSEELNAKLPSILENFQKVSEQLVDMTSKAQSQFEAIQNLSETVQSYFQRFKGAFSFDSSPEGLPSSLTKIFALIKAIRTVISRLKA</sequence>
<accession>A0A0P1LS11</accession>
<dbReference type="Proteomes" id="UP000182200">
    <property type="component" value="Unassembled WGS sequence"/>
</dbReference>
<keyword evidence="2" id="KW-0812">Transmembrane</keyword>
<dbReference type="Proteomes" id="UP000182011">
    <property type="component" value="Unassembled WGS sequence"/>
</dbReference>
<evidence type="ECO:0008006" key="7">
    <source>
        <dbReference type="Google" id="ProtNLM"/>
    </source>
</evidence>
<dbReference type="STRING" id="1633631.GCA_001442925_01760"/>
<evidence type="ECO:0000256" key="1">
    <source>
        <dbReference type="SAM" id="Coils"/>
    </source>
</evidence>
<dbReference type="RefSeq" id="WP_075426720.1">
    <property type="nucleotide sequence ID" value="NZ_CZVI01000008.1"/>
</dbReference>
<keyword evidence="2" id="KW-0472">Membrane</keyword>
<accession>A0A0P1MBX4</accession>
<evidence type="ECO:0000256" key="2">
    <source>
        <dbReference type="SAM" id="Phobius"/>
    </source>
</evidence>
<dbReference type="AlphaFoldDB" id="A0A0P1LF84"/>
<accession>A0A0P1LF84</accession>
<feature type="coiled-coil region" evidence="1">
    <location>
        <begin position="27"/>
        <end position="54"/>
    </location>
</feature>
<dbReference type="EMBL" id="FAOP01000006">
    <property type="protein sequence ID" value="CUU07255.1"/>
    <property type="molecule type" value="Genomic_DNA"/>
</dbReference>
<name>A0A0P1LF84_9BACT</name>
<reference evidence="4" key="1">
    <citation type="submission" date="2015-11" db="EMBL/GenBank/DDBJ databases">
        <authorList>
            <person name="Zhang Y."/>
            <person name="Guo Z."/>
        </authorList>
    </citation>
    <scope>NUCLEOTIDE SEQUENCE [LARGE SCALE GENOMIC DNA]</scope>
    <source>
        <strain evidence="4">JGI-4</strain>
    </source>
</reference>
<keyword evidence="1" id="KW-0175">Coiled coil</keyword>
<organism evidence="4 5">
    <name type="scientific">Candidatus Kryptonium thompsonii</name>
    <dbReference type="NCBI Taxonomy" id="1633631"/>
    <lineage>
        <taxon>Bacteria</taxon>
        <taxon>Pseudomonadati</taxon>
        <taxon>Candidatus Kryptoniota</taxon>
        <taxon>Candidatus Kryptonium</taxon>
    </lineage>
</organism>
<proteinExistence type="predicted"/>
<feature type="transmembrane region" description="Helical" evidence="2">
    <location>
        <begin position="6"/>
        <end position="27"/>
    </location>
</feature>